<keyword evidence="5" id="KW-1185">Reference proteome</keyword>
<feature type="transmembrane region" description="Helical" evidence="1">
    <location>
        <begin position="282"/>
        <end position="304"/>
    </location>
</feature>
<evidence type="ECO:0000313" key="4">
    <source>
        <dbReference type="EMBL" id="MFB9058001.1"/>
    </source>
</evidence>
<accession>A0ABV5FEX4</accession>
<dbReference type="InterPro" id="IPR025178">
    <property type="entry name" value="Lnb_N"/>
</dbReference>
<keyword evidence="1" id="KW-0812">Transmembrane</keyword>
<dbReference type="RefSeq" id="WP_379862247.1">
    <property type="nucleotide sequence ID" value="NZ_JBHMFC010000103.1"/>
</dbReference>
<dbReference type="InterPro" id="IPR057436">
    <property type="entry name" value="5TMH_Lnb"/>
</dbReference>
<organism evidence="4 5">
    <name type="scientific">Mariniflexile ostreae</name>
    <dbReference type="NCBI Taxonomy" id="1520892"/>
    <lineage>
        <taxon>Bacteria</taxon>
        <taxon>Pseudomonadati</taxon>
        <taxon>Bacteroidota</taxon>
        <taxon>Flavobacteriia</taxon>
        <taxon>Flavobacteriales</taxon>
        <taxon>Flavobacteriaceae</taxon>
        <taxon>Mariniflexile</taxon>
    </lineage>
</organism>
<feature type="domain" description="Lnb-like transmembrane" evidence="3">
    <location>
        <begin position="253"/>
        <end position="385"/>
    </location>
</feature>
<proteinExistence type="predicted"/>
<gene>
    <name evidence="4" type="ORF">ACFFU9_14745</name>
</gene>
<feature type="transmembrane region" description="Helical" evidence="1">
    <location>
        <begin position="364"/>
        <end position="387"/>
    </location>
</feature>
<dbReference type="Pfam" id="PF13387">
    <property type="entry name" value="Lnb_N"/>
    <property type="match status" value="1"/>
</dbReference>
<sequence length="392" mass="45559">MFKNSFFVLFFIFITFVSAQERMLSPEAEISVLTIGPGTLLNDAFGHSGFRVKDKTKGIDLVFNYGVYDFEAENFYLKFAQGKLDYLIGLNYYEDFLESYIAQNRTIEEQDLNLSTSEKQALFDYLLTNMKPENQRYLYDFFYDNCATKIKDVLQDVLNNTVVFHEPQNFETKTFRILIHENVKRNTWGAFGIDLALGSVIDKIAPPQDHMFLPKNIHAFFEEATIAGSDKKLVKNSRVIFKQLDTPAATNFLTSPLMIMGVLGFLIVFITYKDFKNNKRSVWLDTTLFTFTGLVGIMVVWLWFATDHSATHQNYNLLWAFLPNLFVMGQLFKEKTSPWFIKYLKFLVILLCLLTLHWSIGVQVFAIGLIPFLIALFARYVFLIRYLGWYKL</sequence>
<evidence type="ECO:0000256" key="1">
    <source>
        <dbReference type="SAM" id="Phobius"/>
    </source>
</evidence>
<keyword evidence="1" id="KW-0472">Membrane</keyword>
<evidence type="ECO:0000259" key="2">
    <source>
        <dbReference type="Pfam" id="PF13387"/>
    </source>
</evidence>
<protein>
    <submittedName>
        <fullName evidence="4">DUF4105 domain-containing protein</fullName>
    </submittedName>
</protein>
<keyword evidence="1" id="KW-1133">Transmembrane helix</keyword>
<evidence type="ECO:0000313" key="5">
    <source>
        <dbReference type="Proteomes" id="UP001589585"/>
    </source>
</evidence>
<reference evidence="4 5" key="1">
    <citation type="submission" date="2024-09" db="EMBL/GenBank/DDBJ databases">
        <authorList>
            <person name="Sun Q."/>
            <person name="Mori K."/>
        </authorList>
    </citation>
    <scope>NUCLEOTIDE SEQUENCE [LARGE SCALE GENOMIC DNA]</scope>
    <source>
        <strain evidence="4 5">CECT 8622</strain>
    </source>
</reference>
<feature type="transmembrane region" description="Helical" evidence="1">
    <location>
        <begin position="252"/>
        <end position="270"/>
    </location>
</feature>
<dbReference type="EMBL" id="JBHMFC010000103">
    <property type="protein sequence ID" value="MFB9058001.1"/>
    <property type="molecule type" value="Genomic_DNA"/>
</dbReference>
<dbReference type="Pfam" id="PF25221">
    <property type="entry name" value="5TMH_Lnb"/>
    <property type="match status" value="1"/>
</dbReference>
<feature type="transmembrane region" description="Helical" evidence="1">
    <location>
        <begin position="339"/>
        <end position="358"/>
    </location>
</feature>
<feature type="domain" description="Lnb N-terminal periplasmic" evidence="2">
    <location>
        <begin position="27"/>
        <end position="178"/>
    </location>
</feature>
<feature type="transmembrane region" description="Helical" evidence="1">
    <location>
        <begin position="316"/>
        <end position="332"/>
    </location>
</feature>
<dbReference type="Proteomes" id="UP001589585">
    <property type="component" value="Unassembled WGS sequence"/>
</dbReference>
<comment type="caution">
    <text evidence="4">The sequence shown here is derived from an EMBL/GenBank/DDBJ whole genome shotgun (WGS) entry which is preliminary data.</text>
</comment>
<evidence type="ECO:0000259" key="3">
    <source>
        <dbReference type="Pfam" id="PF25221"/>
    </source>
</evidence>
<name>A0ABV5FEX4_9FLAO</name>